<dbReference type="InterPro" id="IPR009305">
    <property type="entry name" value="Mpo1-like"/>
</dbReference>
<comment type="caution">
    <text evidence="2">The sequence shown here is derived from an EMBL/GenBank/DDBJ whole genome shotgun (WGS) entry which is preliminary data.</text>
</comment>
<gene>
    <name evidence="2" type="ORF">XhyaCFBP1156_12830</name>
</gene>
<dbReference type="EMBL" id="MDEG01000011">
    <property type="protein sequence ID" value="PPU96918.1"/>
    <property type="molecule type" value="Genomic_DNA"/>
</dbReference>
<keyword evidence="3" id="KW-1185">Reference proteome</keyword>
<protein>
    <recommendedName>
        <fullName evidence="4">DUF962 domain-containing protein</fullName>
    </recommendedName>
</protein>
<dbReference type="PANTHER" id="PTHR34205:SF2">
    <property type="entry name" value="DUF962 DOMAIN-CONTAINING PROTEIN"/>
    <property type="match status" value="1"/>
</dbReference>
<evidence type="ECO:0000256" key="1">
    <source>
        <dbReference type="SAM" id="MobiDB-lite"/>
    </source>
</evidence>
<evidence type="ECO:0000313" key="3">
    <source>
        <dbReference type="Proteomes" id="UP000238261"/>
    </source>
</evidence>
<proteinExistence type="predicted"/>
<evidence type="ECO:0000313" key="2">
    <source>
        <dbReference type="EMBL" id="PPU96918.1"/>
    </source>
</evidence>
<evidence type="ECO:0008006" key="4">
    <source>
        <dbReference type="Google" id="ProtNLM"/>
    </source>
</evidence>
<feature type="region of interest" description="Disordered" evidence="1">
    <location>
        <begin position="1"/>
        <end position="26"/>
    </location>
</feature>
<dbReference type="Pfam" id="PF06127">
    <property type="entry name" value="Mpo1-like"/>
    <property type="match status" value="1"/>
</dbReference>
<dbReference type="OrthoDB" id="7356072at2"/>
<accession>A0A2S7EV30</accession>
<reference evidence="3" key="1">
    <citation type="submission" date="2016-08" db="EMBL/GenBank/DDBJ databases">
        <authorList>
            <person name="Merda D."/>
            <person name="Briand M."/>
            <person name="Taghouti G."/>
            <person name="Carrere S."/>
            <person name="Gouzy J."/>
            <person name="Portier P."/>
            <person name="Jacques M.-A."/>
            <person name="Fischer-Le Saux M."/>
        </authorList>
    </citation>
    <scope>NUCLEOTIDE SEQUENCE [LARGE SCALE GENOMIC DNA]</scope>
    <source>
        <strain evidence="3">CFBP1156</strain>
    </source>
</reference>
<sequence length="90" mass="9843">MAVGAAIDPTHALGPARRRPVPARHGGDHVRAAAGLSGGLWAAPRCGYGCAWAGHVFFEKNHPATFRHPLYSFAGDWVMFKHMLLGRLRW</sequence>
<name>A0A2S7EV30_9XANT</name>
<dbReference type="PANTHER" id="PTHR34205">
    <property type="entry name" value="TRANSMEMBRANE PROTEIN"/>
    <property type="match status" value="1"/>
</dbReference>
<dbReference type="AlphaFoldDB" id="A0A2S7EV30"/>
<dbReference type="Proteomes" id="UP000238261">
    <property type="component" value="Unassembled WGS sequence"/>
</dbReference>
<organism evidence="2 3">
    <name type="scientific">Xanthomonas hyacinthi</name>
    <dbReference type="NCBI Taxonomy" id="56455"/>
    <lineage>
        <taxon>Bacteria</taxon>
        <taxon>Pseudomonadati</taxon>
        <taxon>Pseudomonadota</taxon>
        <taxon>Gammaproteobacteria</taxon>
        <taxon>Lysobacterales</taxon>
        <taxon>Lysobacteraceae</taxon>
        <taxon>Xanthomonas</taxon>
    </lineage>
</organism>